<dbReference type="EMBL" id="JAYKXP010000076">
    <property type="protein sequence ID" value="KAK7030373.1"/>
    <property type="molecule type" value="Genomic_DNA"/>
</dbReference>
<dbReference type="Pfam" id="PF13391">
    <property type="entry name" value="HNH_2"/>
    <property type="match status" value="1"/>
</dbReference>
<reference evidence="3 4" key="1">
    <citation type="submission" date="2024-01" db="EMBL/GenBank/DDBJ databases">
        <title>A draft genome for a cacao thread blight-causing isolate of Paramarasmius palmivorus.</title>
        <authorList>
            <person name="Baruah I.K."/>
            <person name="Bukari Y."/>
            <person name="Amoako-Attah I."/>
            <person name="Meinhardt L.W."/>
            <person name="Bailey B.A."/>
            <person name="Cohen S.P."/>
        </authorList>
    </citation>
    <scope>NUCLEOTIDE SEQUENCE [LARGE SCALE GENOMIC DNA]</scope>
    <source>
        <strain evidence="3 4">GH-12</strain>
    </source>
</reference>
<accession>A0AAW0BU59</accession>
<sequence length="416" mass="46992">MLFIPQRFPHPTRPLQYGNSSVELYISAAIDANQDINLPGNRRWSEKPVLTIPKTFLHSLDLAGNNWVPWLRYASYAISGQSGFISLDPGGPPLSTSPNALYAPTNASIFYHPTSHVQCFIDPDLPSCTTSSCDSSRRAGFRDQVIRRDHACVWTGRNPANCDASHVIRHGKTLAYVNRLLRTRAADEAYDTIDDVRNGLLLNKILHTEAEKGIHAYVRTPIPNIINSSDLHPNCLPQQDILTAHFIHGDVYDTAFMLELPPNAYINTPGDTDTAPSHVLLDAVYGAHLFTKFGDDEVVRQMFPDWEIREETKEQQARDRADRANKRSNRENGPNKGIESSDCNSDSDLETWKPPQNFEEATPMDKLLMIRSQFVTFVPRPSTRSEDEDQHQPPSQKGRFQGKDKDIDTWRHQIIP</sequence>
<dbReference type="InterPro" id="IPR003615">
    <property type="entry name" value="HNH_nuc"/>
</dbReference>
<dbReference type="AlphaFoldDB" id="A0AAW0BU59"/>
<feature type="compositionally biased region" description="Basic and acidic residues" evidence="1">
    <location>
        <begin position="401"/>
        <end position="416"/>
    </location>
</feature>
<gene>
    <name evidence="3" type="ORF">VNI00_014117</name>
</gene>
<name>A0AAW0BU59_9AGAR</name>
<comment type="caution">
    <text evidence="3">The sequence shown here is derived from an EMBL/GenBank/DDBJ whole genome shotgun (WGS) entry which is preliminary data.</text>
</comment>
<keyword evidence="4" id="KW-1185">Reference proteome</keyword>
<evidence type="ECO:0000313" key="4">
    <source>
        <dbReference type="Proteomes" id="UP001383192"/>
    </source>
</evidence>
<proteinExistence type="predicted"/>
<feature type="compositionally biased region" description="Basic and acidic residues" evidence="1">
    <location>
        <begin position="310"/>
        <end position="330"/>
    </location>
</feature>
<evidence type="ECO:0000256" key="1">
    <source>
        <dbReference type="SAM" id="MobiDB-lite"/>
    </source>
</evidence>
<feature type="region of interest" description="Disordered" evidence="1">
    <location>
        <begin position="378"/>
        <end position="416"/>
    </location>
</feature>
<organism evidence="3 4">
    <name type="scientific">Paramarasmius palmivorus</name>
    <dbReference type="NCBI Taxonomy" id="297713"/>
    <lineage>
        <taxon>Eukaryota</taxon>
        <taxon>Fungi</taxon>
        <taxon>Dikarya</taxon>
        <taxon>Basidiomycota</taxon>
        <taxon>Agaricomycotina</taxon>
        <taxon>Agaricomycetes</taxon>
        <taxon>Agaricomycetidae</taxon>
        <taxon>Agaricales</taxon>
        <taxon>Marasmiineae</taxon>
        <taxon>Marasmiaceae</taxon>
        <taxon>Paramarasmius</taxon>
    </lineage>
</organism>
<feature type="domain" description="HNH nuclease" evidence="2">
    <location>
        <begin position="152"/>
        <end position="208"/>
    </location>
</feature>
<dbReference type="Proteomes" id="UP001383192">
    <property type="component" value="Unassembled WGS sequence"/>
</dbReference>
<evidence type="ECO:0000259" key="2">
    <source>
        <dbReference type="Pfam" id="PF13391"/>
    </source>
</evidence>
<protein>
    <recommendedName>
        <fullName evidence="2">HNH nuclease domain-containing protein</fullName>
    </recommendedName>
</protein>
<evidence type="ECO:0000313" key="3">
    <source>
        <dbReference type="EMBL" id="KAK7030373.1"/>
    </source>
</evidence>
<feature type="region of interest" description="Disordered" evidence="1">
    <location>
        <begin position="310"/>
        <end position="357"/>
    </location>
</feature>